<name>A0A4S2N6R7_9PEZI</name>
<keyword evidence="6" id="KW-0732">Signal</keyword>
<dbReference type="InParanoid" id="A0A4S2N6R7"/>
<dbReference type="GO" id="GO:0046872">
    <property type="term" value="F:metal ion binding"/>
    <property type="evidence" value="ECO:0007669"/>
    <property type="project" value="UniProtKB-KW"/>
</dbReference>
<comment type="cofactor">
    <cofactor evidence="1">
        <name>Zn(2+)</name>
        <dbReference type="ChEBI" id="CHEBI:29105"/>
    </cofactor>
</comment>
<dbReference type="Pfam" id="PF07687">
    <property type="entry name" value="M20_dimer"/>
    <property type="match status" value="1"/>
</dbReference>
<dbReference type="PANTHER" id="PTHR43808:SF8">
    <property type="entry name" value="PEPTIDASE M20 DIMERISATION DOMAIN-CONTAINING PROTEIN"/>
    <property type="match status" value="1"/>
</dbReference>
<keyword evidence="5" id="KW-0862">Zinc</keyword>
<keyword evidence="9" id="KW-1185">Reference proteome</keyword>
<accession>A0A4S2N6R7</accession>
<evidence type="ECO:0000256" key="1">
    <source>
        <dbReference type="ARBA" id="ARBA00001947"/>
    </source>
</evidence>
<dbReference type="SUPFAM" id="SSF55031">
    <property type="entry name" value="Bacterial exopeptidase dimerisation domain"/>
    <property type="match status" value="1"/>
</dbReference>
<comment type="similarity">
    <text evidence="2">Belongs to the peptidase M20A family.</text>
</comment>
<dbReference type="Proteomes" id="UP000298138">
    <property type="component" value="Unassembled WGS sequence"/>
</dbReference>
<dbReference type="InterPro" id="IPR002933">
    <property type="entry name" value="Peptidase_M20"/>
</dbReference>
<gene>
    <name evidence="8" type="ORF">EX30DRAFT_313853</name>
</gene>
<dbReference type="Gene3D" id="3.40.630.10">
    <property type="entry name" value="Zn peptidases"/>
    <property type="match status" value="1"/>
</dbReference>
<evidence type="ECO:0000256" key="2">
    <source>
        <dbReference type="ARBA" id="ARBA00006247"/>
    </source>
</evidence>
<feature type="chain" id="PRO_5020292487" evidence="6">
    <location>
        <begin position="25"/>
        <end position="434"/>
    </location>
</feature>
<dbReference type="OrthoDB" id="3064516at2759"/>
<evidence type="ECO:0000256" key="5">
    <source>
        <dbReference type="ARBA" id="ARBA00022833"/>
    </source>
</evidence>
<dbReference type="InterPro" id="IPR011650">
    <property type="entry name" value="Peptidase_M20_dimer"/>
</dbReference>
<dbReference type="EMBL" id="ML220112">
    <property type="protein sequence ID" value="TGZ84981.1"/>
    <property type="molecule type" value="Genomic_DNA"/>
</dbReference>
<feature type="domain" description="Peptidase M20 dimerisation" evidence="7">
    <location>
        <begin position="214"/>
        <end position="312"/>
    </location>
</feature>
<dbReference type="GO" id="GO:0016787">
    <property type="term" value="F:hydrolase activity"/>
    <property type="evidence" value="ECO:0007669"/>
    <property type="project" value="UniProtKB-KW"/>
</dbReference>
<keyword evidence="3" id="KW-0479">Metal-binding</keyword>
<dbReference type="InterPro" id="IPR036264">
    <property type="entry name" value="Bact_exopeptidase_dim_dom"/>
</dbReference>
<evidence type="ECO:0000259" key="7">
    <source>
        <dbReference type="Pfam" id="PF07687"/>
    </source>
</evidence>
<evidence type="ECO:0000313" key="8">
    <source>
        <dbReference type="EMBL" id="TGZ84981.1"/>
    </source>
</evidence>
<organism evidence="8 9">
    <name type="scientific">Ascodesmis nigricans</name>
    <dbReference type="NCBI Taxonomy" id="341454"/>
    <lineage>
        <taxon>Eukaryota</taxon>
        <taxon>Fungi</taxon>
        <taxon>Dikarya</taxon>
        <taxon>Ascomycota</taxon>
        <taxon>Pezizomycotina</taxon>
        <taxon>Pezizomycetes</taxon>
        <taxon>Pezizales</taxon>
        <taxon>Ascodesmidaceae</taxon>
        <taxon>Ascodesmis</taxon>
    </lineage>
</organism>
<evidence type="ECO:0000313" key="9">
    <source>
        <dbReference type="Proteomes" id="UP000298138"/>
    </source>
</evidence>
<dbReference type="InterPro" id="IPR050072">
    <property type="entry name" value="Peptidase_M20A"/>
</dbReference>
<dbReference type="AlphaFoldDB" id="A0A4S2N6R7"/>
<protein>
    <submittedName>
        <fullName evidence="8">Zn-dependent exopeptidase</fullName>
    </submittedName>
</protein>
<dbReference type="STRING" id="341454.A0A4S2N6R7"/>
<feature type="signal peptide" evidence="6">
    <location>
        <begin position="1"/>
        <end position="24"/>
    </location>
</feature>
<keyword evidence="4" id="KW-0378">Hydrolase</keyword>
<reference evidence="8 9" key="1">
    <citation type="submission" date="2019-04" db="EMBL/GenBank/DDBJ databases">
        <title>Comparative genomics and transcriptomics to analyze fruiting body development in filamentous ascomycetes.</title>
        <authorList>
            <consortium name="DOE Joint Genome Institute"/>
            <person name="Lutkenhaus R."/>
            <person name="Traeger S."/>
            <person name="Breuer J."/>
            <person name="Kuo A."/>
            <person name="Lipzen A."/>
            <person name="Pangilinan J."/>
            <person name="Dilworth D."/>
            <person name="Sandor L."/>
            <person name="Poggeler S."/>
            <person name="Barry K."/>
            <person name="Grigoriev I.V."/>
            <person name="Nowrousian M."/>
        </authorList>
    </citation>
    <scope>NUCLEOTIDE SEQUENCE [LARGE SCALE GENOMIC DNA]</scope>
    <source>
        <strain evidence="8 9">CBS 389.68</strain>
    </source>
</reference>
<dbReference type="Gene3D" id="3.30.70.360">
    <property type="match status" value="1"/>
</dbReference>
<dbReference type="Pfam" id="PF01546">
    <property type="entry name" value="Peptidase_M20"/>
    <property type="match status" value="1"/>
</dbReference>
<evidence type="ECO:0000256" key="4">
    <source>
        <dbReference type="ARBA" id="ARBA00022801"/>
    </source>
</evidence>
<dbReference type="PANTHER" id="PTHR43808">
    <property type="entry name" value="ACETYLORNITHINE DEACETYLASE"/>
    <property type="match status" value="1"/>
</dbReference>
<dbReference type="CDD" id="cd05652">
    <property type="entry name" value="M20_ArgE_DapE-like_fungal"/>
    <property type="match status" value="1"/>
</dbReference>
<dbReference type="SUPFAM" id="SSF53187">
    <property type="entry name" value="Zn-dependent exopeptidases"/>
    <property type="match status" value="1"/>
</dbReference>
<evidence type="ECO:0000256" key="6">
    <source>
        <dbReference type="SAM" id="SignalP"/>
    </source>
</evidence>
<evidence type="ECO:0000256" key="3">
    <source>
        <dbReference type="ARBA" id="ARBA00022723"/>
    </source>
</evidence>
<proteinExistence type="inferred from homology"/>
<sequence>MKFHPFAASLPLLLLSTGPGATAAIQFQLPAGIRAHLPAFIRNFGSSTSSTPSPLLTLHEDLVSIPSVTGNETAVARFLADYLTAHNFTVETQHVSDGLEGERFNVFAYLGKERSTHMLITSHLDTVPPFIPYSSSRNTIYGRGSNDAKGSVAAQITAVEELIKEDLLHEGDISLLYVVGEETTGDGMKAANNLRVQPWKSVIFGEPTENKLAVGHKGILMFDVIAKGKASHSGYPHLGVNANSHLIQALAVLDNLELPASKLLGASTLNVGRMEGGVAYNVIPAFAKAKILVRVAADLEETIKALKESVKDLPVELEFTEVAYGPVELDYDVKGFETIVCAYGTDVANLHGEHKKYLYGPGSILTAHGENEFILKSDLTEAVAGYKKLIKHSMRAVPVKEAPAAVTENKVEEEKTVDSVVESETVGPIVDTEL</sequence>